<dbReference type="Pfam" id="PF25989">
    <property type="entry name" value="YknX_C"/>
    <property type="match status" value="1"/>
</dbReference>
<dbReference type="Gene3D" id="1.10.287.470">
    <property type="entry name" value="Helix hairpin bin"/>
    <property type="match status" value="1"/>
</dbReference>
<evidence type="ECO:0000259" key="4">
    <source>
        <dbReference type="Pfam" id="PF25954"/>
    </source>
</evidence>
<dbReference type="Gene3D" id="2.40.30.170">
    <property type="match status" value="1"/>
</dbReference>
<dbReference type="EMBL" id="JANIBJ010000002">
    <property type="protein sequence ID" value="MCQ8102794.1"/>
    <property type="molecule type" value="Genomic_DNA"/>
</dbReference>
<dbReference type="InterPro" id="IPR058792">
    <property type="entry name" value="Beta-barrel_RND_2"/>
</dbReference>
<sequence length="364" mass="39404">MIKRIFIVLLLTVAVLGGIFAFKFYQIRQAESLIQPPPPAVVAAATVRSEQWPSALTAVGSFSPVAGVNVSNEVAGKISALHFQSGQSVAAGQLLLELDADTDRAELEGLRAELQLAKVRLQRSEKMLDKKYVSQADYDQHVAQLQQASAAVQAKITRIDKKMIRAPFAGELGIRQVNLGQYLGEGAAIVSLQQLEPIHLDFSLPERHISQLARNQSISATVQAYPGEVFSGKIAALNPGVEQDTRSLKVRAKLDNKDKRLRPGMFAQVRIESGGPRPVLTLPDTAISYNPYGNSVFLIEQGSQGLSVQNRQVTTGQNREGRVEIVSGLQEGDRVVSAGQVKLRNGMPVSIDARPAPGERESGQ</sequence>
<dbReference type="InterPro" id="IPR058637">
    <property type="entry name" value="YknX-like_C"/>
</dbReference>
<dbReference type="InterPro" id="IPR006143">
    <property type="entry name" value="RND_pump_MFP"/>
</dbReference>
<dbReference type="Gene3D" id="2.40.50.100">
    <property type="match status" value="1"/>
</dbReference>
<dbReference type="Pfam" id="PF25917">
    <property type="entry name" value="BSH_RND"/>
    <property type="match status" value="1"/>
</dbReference>
<dbReference type="Pfam" id="PF25876">
    <property type="entry name" value="HH_MFP_RND"/>
    <property type="match status" value="1"/>
</dbReference>
<dbReference type="Proteomes" id="UP001524499">
    <property type="component" value="Unassembled WGS sequence"/>
</dbReference>
<evidence type="ECO:0000313" key="7">
    <source>
        <dbReference type="Proteomes" id="UP001524499"/>
    </source>
</evidence>
<feature type="domain" description="YknX-like C-terminal permuted SH3-like" evidence="5">
    <location>
        <begin position="279"/>
        <end position="350"/>
    </location>
</feature>
<dbReference type="SUPFAM" id="SSF111369">
    <property type="entry name" value="HlyD-like secretion proteins"/>
    <property type="match status" value="1"/>
</dbReference>
<evidence type="ECO:0000313" key="6">
    <source>
        <dbReference type="EMBL" id="MCQ8102794.1"/>
    </source>
</evidence>
<accession>A0ABT1TBF7</accession>
<dbReference type="RefSeq" id="WP_256600408.1">
    <property type="nucleotide sequence ID" value="NZ_JANIBJ010000002.1"/>
</dbReference>
<dbReference type="NCBIfam" id="TIGR01730">
    <property type="entry name" value="RND_mfp"/>
    <property type="match status" value="1"/>
</dbReference>
<dbReference type="PANTHER" id="PTHR30469:SF11">
    <property type="entry name" value="BLL4320 PROTEIN"/>
    <property type="match status" value="1"/>
</dbReference>
<evidence type="ECO:0000259" key="3">
    <source>
        <dbReference type="Pfam" id="PF25917"/>
    </source>
</evidence>
<evidence type="ECO:0000256" key="1">
    <source>
        <dbReference type="ARBA" id="ARBA00009477"/>
    </source>
</evidence>
<proteinExistence type="inferred from homology"/>
<gene>
    <name evidence="6" type="ORF">NP590_01650</name>
</gene>
<organism evidence="6 7">
    <name type="scientific">Methylomonas subterranea</name>
    <dbReference type="NCBI Taxonomy" id="2952225"/>
    <lineage>
        <taxon>Bacteria</taxon>
        <taxon>Pseudomonadati</taxon>
        <taxon>Pseudomonadota</taxon>
        <taxon>Gammaproteobacteria</taxon>
        <taxon>Methylococcales</taxon>
        <taxon>Methylococcaceae</taxon>
        <taxon>Methylomonas</taxon>
    </lineage>
</organism>
<feature type="domain" description="CusB-like beta-barrel" evidence="4">
    <location>
        <begin position="200"/>
        <end position="273"/>
    </location>
</feature>
<dbReference type="Gene3D" id="2.40.420.20">
    <property type="match status" value="1"/>
</dbReference>
<protein>
    <submittedName>
        <fullName evidence="6">Efflux RND transporter periplasmic adaptor subunit</fullName>
    </submittedName>
</protein>
<comment type="similarity">
    <text evidence="1">Belongs to the membrane fusion protein (MFP) (TC 8.A.1) family.</text>
</comment>
<evidence type="ECO:0000259" key="2">
    <source>
        <dbReference type="Pfam" id="PF25876"/>
    </source>
</evidence>
<dbReference type="Pfam" id="PF25954">
    <property type="entry name" value="Beta-barrel_RND_2"/>
    <property type="match status" value="1"/>
</dbReference>
<dbReference type="InterPro" id="IPR058624">
    <property type="entry name" value="MdtA-like_HH"/>
</dbReference>
<keyword evidence="7" id="KW-1185">Reference proteome</keyword>
<feature type="domain" description="Multidrug resistance protein MdtA-like barrel-sandwich hybrid" evidence="3">
    <location>
        <begin position="68"/>
        <end position="187"/>
    </location>
</feature>
<evidence type="ECO:0000259" key="5">
    <source>
        <dbReference type="Pfam" id="PF25989"/>
    </source>
</evidence>
<dbReference type="InterPro" id="IPR058625">
    <property type="entry name" value="MdtA-like_BSH"/>
</dbReference>
<dbReference type="PANTHER" id="PTHR30469">
    <property type="entry name" value="MULTIDRUG RESISTANCE PROTEIN MDTA"/>
    <property type="match status" value="1"/>
</dbReference>
<feature type="domain" description="Multidrug resistance protein MdtA-like alpha-helical hairpin" evidence="2">
    <location>
        <begin position="104"/>
        <end position="155"/>
    </location>
</feature>
<reference evidence="6 7" key="1">
    <citation type="submission" date="2022-07" db="EMBL/GenBank/DDBJ databases">
        <title>Methylomonas rivi sp. nov., Methylomonas rosea sp. nov., Methylomonas aureus sp. nov. and Methylomonas subterranea sp. nov., four novel methanotrophs isolated from a freshwater creek and the deep terrestrial subsurface.</title>
        <authorList>
            <person name="Abin C."/>
            <person name="Sankaranarayanan K."/>
            <person name="Garner C."/>
            <person name="Sindelar R."/>
            <person name="Kotary K."/>
            <person name="Garner R."/>
            <person name="Barclay S."/>
            <person name="Lawson P."/>
            <person name="Krumholz L."/>
        </authorList>
    </citation>
    <scope>NUCLEOTIDE SEQUENCE [LARGE SCALE GENOMIC DNA]</scope>
    <source>
        <strain evidence="6 7">SURF-2</strain>
    </source>
</reference>
<comment type="caution">
    <text evidence="6">The sequence shown here is derived from an EMBL/GenBank/DDBJ whole genome shotgun (WGS) entry which is preliminary data.</text>
</comment>
<name>A0ABT1TBF7_9GAMM</name>